<protein>
    <submittedName>
        <fullName evidence="1">Uncharacterized protein</fullName>
    </submittedName>
</protein>
<evidence type="ECO:0000313" key="1">
    <source>
        <dbReference type="EMBL" id="JAH09131.1"/>
    </source>
</evidence>
<sequence length="25" mass="2787">MLLSDSAELERGVDIRVCEGSHRLT</sequence>
<accession>A0A0E9PWY0</accession>
<organism evidence="1">
    <name type="scientific">Anguilla anguilla</name>
    <name type="common">European freshwater eel</name>
    <name type="synonym">Muraena anguilla</name>
    <dbReference type="NCBI Taxonomy" id="7936"/>
    <lineage>
        <taxon>Eukaryota</taxon>
        <taxon>Metazoa</taxon>
        <taxon>Chordata</taxon>
        <taxon>Craniata</taxon>
        <taxon>Vertebrata</taxon>
        <taxon>Euteleostomi</taxon>
        <taxon>Actinopterygii</taxon>
        <taxon>Neopterygii</taxon>
        <taxon>Teleostei</taxon>
        <taxon>Anguilliformes</taxon>
        <taxon>Anguillidae</taxon>
        <taxon>Anguilla</taxon>
    </lineage>
</organism>
<reference evidence="1" key="2">
    <citation type="journal article" date="2015" name="Fish Shellfish Immunol.">
        <title>Early steps in the European eel (Anguilla anguilla)-Vibrio vulnificus interaction in the gills: Role of the RtxA13 toxin.</title>
        <authorList>
            <person name="Callol A."/>
            <person name="Pajuelo D."/>
            <person name="Ebbesson L."/>
            <person name="Teles M."/>
            <person name="MacKenzie S."/>
            <person name="Amaro C."/>
        </authorList>
    </citation>
    <scope>NUCLEOTIDE SEQUENCE</scope>
</reference>
<dbReference type="EMBL" id="GBXM01099446">
    <property type="protein sequence ID" value="JAH09131.1"/>
    <property type="molecule type" value="Transcribed_RNA"/>
</dbReference>
<proteinExistence type="predicted"/>
<dbReference type="AlphaFoldDB" id="A0A0E9PWY0"/>
<name>A0A0E9PWY0_ANGAN</name>
<reference evidence="1" key="1">
    <citation type="submission" date="2014-11" db="EMBL/GenBank/DDBJ databases">
        <authorList>
            <person name="Amaro Gonzalez C."/>
        </authorList>
    </citation>
    <scope>NUCLEOTIDE SEQUENCE</scope>
</reference>